<dbReference type="InterPro" id="IPR023828">
    <property type="entry name" value="Peptidase_S8_Ser-AS"/>
</dbReference>
<proteinExistence type="inferred from homology"/>
<dbReference type="InterPro" id="IPR000209">
    <property type="entry name" value="Peptidase_S8/S53_dom"/>
</dbReference>
<keyword evidence="12" id="KW-1185">Reference proteome</keyword>
<keyword evidence="3 6" id="KW-0378">Hydrolase</keyword>
<dbReference type="RefSeq" id="WP_271632718.1">
    <property type="nucleotide sequence ID" value="NZ_CP094970.1"/>
</dbReference>
<dbReference type="SUPFAM" id="SSF52743">
    <property type="entry name" value="Subtilisin-like"/>
    <property type="match status" value="1"/>
</dbReference>
<feature type="region of interest" description="Disordered" evidence="8">
    <location>
        <begin position="526"/>
        <end position="548"/>
    </location>
</feature>
<dbReference type="InterPro" id="IPR036852">
    <property type="entry name" value="Peptidase_S8/S53_dom_sf"/>
</dbReference>
<dbReference type="Proteomes" id="UP001164390">
    <property type="component" value="Chromosome"/>
</dbReference>
<sequence>MHSSPRVLTAIAVAALLAPLAPATGVSAAEPPTARTPAPAAEGTATVTLVTGDQVTVGAPVRGRPTVTVQPAGDGAAGFSIQRAGNEVSVVPNDVADLVPRVLDPALFDVTALLRMGYGDDDRNDLPLIVRRADGVRSLADASPLRTTARLDSVDAAAAELDKADAARLGEDLAGVDPTSPRTTRARLDGAAKIWLDGQVEAAALDGYLEQVRAPAAWESGLDGDGMSVAVLDTGVDSGHPALTDKVVAEADFTGSAGPADVNGHGTHVASLVAGNGAGSDGARQGIAAGADVLNAKVLADDGFGQESWVIEGMEWAAGQGADVANLSLSSPPTDGDDAVAQSLDRLTTESDTLFVAAAGNRGGVGSDPYTIGSPGSAKSALTVGAARENDGQARFSSEGPTRATYRLKPDVTAPGVDILGAKAGARDGDLYVPMSGTSQATPIVAGAAALLRQQHPTWTAAQVKARIVSTADHRDGQTSWTDGGGRINLERATAATLRSDTASLDFAYVRYPDEDVRERAVTLSNPGDGPVTVSIEDTESDTDGRAAPERAVTASPATLTVPAGGSATTTVTFDPGLLPDGQWQGGMSFVAGGESLLRLPFGAYDERERYDLNITVLDRKGDPYRPEAAQTHPMAESSVSLFNADTGRYYRVALDENGEGYARVDPGHYMGFGRIATPTANGRVSYSLAGTPELVVDSDTDYTIDARDAKRLRPPRVVGQPTRVEQSTLVASRHADSRGFTELGFFDPREIDRGLVFVEPSSFVDQGRFDTDVRWRLEPSGRVPRSAPDAYELDLAGRRLPDTTDMRLTRRDVRRLARVKSDFHADRTPGEAEVDRTFINTRSGVGITHLRAVDLPADEVDLVTADPDVAWKDCIDMPGDAMKPLCGATQSYAPGARLEREYASAMHVAPVLASRTTDRLIAEVGIGDGEHSGKVAGATYEKSKVVLRNARGKVLGRNDGPFGRFEVPSDARRFRLTHDWTLEPDTVGAAPESHTTWTFRSAPPDDPTHVGQTSPSLLSVDYGPRVDDRGYADTARRLPLDLSFGHIETADATERMARARLWWSSDDGKRWHRLRLRRVGDAAYRASAPARAMRADGALSLRVTGSDADGSTIRQTSIGLVPVR</sequence>
<dbReference type="KEGG" id="sgrg:L0C25_16145"/>
<keyword evidence="9" id="KW-0732">Signal</keyword>
<gene>
    <name evidence="11" type="ORF">L0C25_16145</name>
</gene>
<dbReference type="InterPro" id="IPR022398">
    <property type="entry name" value="Peptidase_S8_His-AS"/>
</dbReference>
<dbReference type="GO" id="GO:0005975">
    <property type="term" value="P:carbohydrate metabolic process"/>
    <property type="evidence" value="ECO:0007669"/>
    <property type="project" value="UniProtKB-ARBA"/>
</dbReference>
<dbReference type="InterPro" id="IPR023827">
    <property type="entry name" value="Peptidase_S8_Asp-AS"/>
</dbReference>
<dbReference type="PRINTS" id="PR00723">
    <property type="entry name" value="SUBTILISIN"/>
</dbReference>
<evidence type="ECO:0000256" key="3">
    <source>
        <dbReference type="ARBA" id="ARBA00022801"/>
    </source>
</evidence>
<dbReference type="PANTHER" id="PTHR43806">
    <property type="entry name" value="PEPTIDASE S8"/>
    <property type="match status" value="1"/>
</dbReference>
<dbReference type="InterPro" id="IPR013783">
    <property type="entry name" value="Ig-like_fold"/>
</dbReference>
<dbReference type="Pfam" id="PF00082">
    <property type="entry name" value="Peptidase_S8"/>
    <property type="match status" value="1"/>
</dbReference>
<keyword evidence="2 6" id="KW-0645">Protease</keyword>
<evidence type="ECO:0000256" key="5">
    <source>
        <dbReference type="PIRSR" id="PIRSR615500-1"/>
    </source>
</evidence>
<accession>A0AA46TEW5</accession>
<dbReference type="PROSITE" id="PS51892">
    <property type="entry name" value="SUBTILASE"/>
    <property type="match status" value="1"/>
</dbReference>
<evidence type="ECO:0000313" key="12">
    <source>
        <dbReference type="Proteomes" id="UP001164390"/>
    </source>
</evidence>
<evidence type="ECO:0000313" key="11">
    <source>
        <dbReference type="EMBL" id="UYM04066.1"/>
    </source>
</evidence>
<feature type="domain" description="Peptidase S8/S53" evidence="10">
    <location>
        <begin position="224"/>
        <end position="475"/>
    </location>
</feature>
<evidence type="ECO:0000256" key="9">
    <source>
        <dbReference type="SAM" id="SignalP"/>
    </source>
</evidence>
<feature type="signal peptide" evidence="9">
    <location>
        <begin position="1"/>
        <end position="28"/>
    </location>
</feature>
<dbReference type="EMBL" id="CP094970">
    <property type="protein sequence ID" value="UYM04066.1"/>
    <property type="molecule type" value="Genomic_DNA"/>
</dbReference>
<evidence type="ECO:0000256" key="6">
    <source>
        <dbReference type="PROSITE-ProRule" id="PRU01240"/>
    </source>
</evidence>
<dbReference type="GO" id="GO:0004252">
    <property type="term" value="F:serine-type endopeptidase activity"/>
    <property type="evidence" value="ECO:0007669"/>
    <property type="project" value="UniProtKB-UniRule"/>
</dbReference>
<reference evidence="11" key="1">
    <citation type="submission" date="2022-01" db="EMBL/GenBank/DDBJ databases">
        <title>Nocardioidaceae gen. sp. A5X3R13.</title>
        <authorList>
            <person name="Lopez Marin M.A."/>
            <person name="Uhlik O."/>
        </authorList>
    </citation>
    <scope>NUCLEOTIDE SEQUENCE</scope>
    <source>
        <strain evidence="11">A5X3R13</strain>
    </source>
</reference>
<dbReference type="InterPro" id="IPR050131">
    <property type="entry name" value="Peptidase_S8_subtilisin-like"/>
</dbReference>
<evidence type="ECO:0000256" key="1">
    <source>
        <dbReference type="ARBA" id="ARBA00011073"/>
    </source>
</evidence>
<dbReference type="PROSITE" id="PS00137">
    <property type="entry name" value="SUBTILASE_HIS"/>
    <property type="match status" value="1"/>
</dbReference>
<feature type="active site" description="Charge relay system" evidence="5 6">
    <location>
        <position position="439"/>
    </location>
</feature>
<comment type="similarity">
    <text evidence="1 6 7">Belongs to the peptidase S8 family.</text>
</comment>
<evidence type="ECO:0000259" key="10">
    <source>
        <dbReference type="Pfam" id="PF00082"/>
    </source>
</evidence>
<feature type="active site" description="Charge relay system" evidence="5 6">
    <location>
        <position position="233"/>
    </location>
</feature>
<evidence type="ECO:0000256" key="4">
    <source>
        <dbReference type="ARBA" id="ARBA00022825"/>
    </source>
</evidence>
<dbReference type="Gene3D" id="3.40.50.200">
    <property type="entry name" value="Peptidase S8/S53 domain"/>
    <property type="match status" value="1"/>
</dbReference>
<dbReference type="Gene3D" id="2.60.40.10">
    <property type="entry name" value="Immunoglobulins"/>
    <property type="match status" value="1"/>
</dbReference>
<dbReference type="PROSITE" id="PS00136">
    <property type="entry name" value="SUBTILASE_ASP"/>
    <property type="match status" value="1"/>
</dbReference>
<dbReference type="AlphaFoldDB" id="A0AA46TEW5"/>
<dbReference type="GO" id="GO:0006508">
    <property type="term" value="P:proteolysis"/>
    <property type="evidence" value="ECO:0007669"/>
    <property type="project" value="UniProtKB-KW"/>
</dbReference>
<organism evidence="11 12">
    <name type="scientific">Solicola gregarius</name>
    <dbReference type="NCBI Taxonomy" id="2908642"/>
    <lineage>
        <taxon>Bacteria</taxon>
        <taxon>Bacillati</taxon>
        <taxon>Actinomycetota</taxon>
        <taxon>Actinomycetes</taxon>
        <taxon>Propionibacteriales</taxon>
        <taxon>Nocardioidaceae</taxon>
        <taxon>Solicola</taxon>
    </lineage>
</organism>
<keyword evidence="4 6" id="KW-0720">Serine protease</keyword>
<dbReference type="InterPro" id="IPR015500">
    <property type="entry name" value="Peptidase_S8_subtilisin-rel"/>
</dbReference>
<dbReference type="PROSITE" id="PS00138">
    <property type="entry name" value="SUBTILASE_SER"/>
    <property type="match status" value="1"/>
</dbReference>
<dbReference type="PANTHER" id="PTHR43806:SF11">
    <property type="entry name" value="CEREVISIN-RELATED"/>
    <property type="match status" value="1"/>
</dbReference>
<feature type="chain" id="PRO_5041321635" evidence="9">
    <location>
        <begin position="29"/>
        <end position="1125"/>
    </location>
</feature>
<evidence type="ECO:0000256" key="2">
    <source>
        <dbReference type="ARBA" id="ARBA00022670"/>
    </source>
</evidence>
<name>A0AA46TEW5_9ACTN</name>
<evidence type="ECO:0000256" key="8">
    <source>
        <dbReference type="SAM" id="MobiDB-lite"/>
    </source>
</evidence>
<feature type="active site" description="Charge relay system" evidence="5 6">
    <location>
        <position position="265"/>
    </location>
</feature>
<evidence type="ECO:0000256" key="7">
    <source>
        <dbReference type="RuleBase" id="RU003355"/>
    </source>
</evidence>
<protein>
    <submittedName>
        <fullName evidence="11">S8 family serine peptidase</fullName>
    </submittedName>
</protein>